<evidence type="ECO:0000256" key="6">
    <source>
        <dbReference type="ARBA" id="ARBA00023186"/>
    </source>
</evidence>
<dbReference type="InterPro" id="IPR036611">
    <property type="entry name" value="Trigger_fac_ribosome-bd_sf"/>
</dbReference>
<evidence type="ECO:0000256" key="3">
    <source>
        <dbReference type="ARBA" id="ARBA00013194"/>
    </source>
</evidence>
<dbReference type="InterPro" id="IPR037041">
    <property type="entry name" value="Trigger_fac_C_sf"/>
</dbReference>
<dbReference type="Pfam" id="PF00254">
    <property type="entry name" value="FKBP_C"/>
    <property type="match status" value="1"/>
</dbReference>
<dbReference type="GO" id="GO:0015031">
    <property type="term" value="P:protein transport"/>
    <property type="evidence" value="ECO:0007669"/>
    <property type="project" value="UniProtKB-UniRule"/>
</dbReference>
<dbReference type="GO" id="GO:0051083">
    <property type="term" value="P:'de novo' cotranslational protein folding"/>
    <property type="evidence" value="ECO:0007669"/>
    <property type="project" value="TreeGrafter"/>
</dbReference>
<dbReference type="HAMAP" id="MF_00303">
    <property type="entry name" value="Trigger_factor_Tig"/>
    <property type="match status" value="1"/>
</dbReference>
<comment type="similarity">
    <text evidence="2 9">Belongs to the FKBP-type PPIase family. Tig subfamily.</text>
</comment>
<evidence type="ECO:0000256" key="9">
    <source>
        <dbReference type="HAMAP-Rule" id="MF_00303"/>
    </source>
</evidence>
<evidence type="ECO:0000256" key="7">
    <source>
        <dbReference type="ARBA" id="ARBA00023235"/>
    </source>
</evidence>
<dbReference type="InterPro" id="IPR008880">
    <property type="entry name" value="Trigger_fac_C"/>
</dbReference>
<keyword evidence="9" id="KW-0131">Cell cycle</keyword>
<evidence type="ECO:0000256" key="5">
    <source>
        <dbReference type="ARBA" id="ARBA00023110"/>
    </source>
</evidence>
<keyword evidence="6 9" id="KW-0143">Chaperone</keyword>
<evidence type="ECO:0000259" key="12">
    <source>
        <dbReference type="Pfam" id="PF05698"/>
    </source>
</evidence>
<dbReference type="Gene3D" id="3.10.50.40">
    <property type="match status" value="1"/>
</dbReference>
<dbReference type="Gene3D" id="1.10.3120.10">
    <property type="entry name" value="Trigger factor, C-terminal domain"/>
    <property type="match status" value="1"/>
</dbReference>
<dbReference type="InterPro" id="IPR046357">
    <property type="entry name" value="PPIase_dom_sf"/>
</dbReference>
<reference evidence="13 14" key="1">
    <citation type="journal article" date="2016" name="Nat. Commun.">
        <title>Thousands of microbial genomes shed light on interconnected biogeochemical processes in an aquifer system.</title>
        <authorList>
            <person name="Anantharaman K."/>
            <person name="Brown C.T."/>
            <person name="Hug L.A."/>
            <person name="Sharon I."/>
            <person name="Castelle C.J."/>
            <person name="Probst A.J."/>
            <person name="Thomas B.C."/>
            <person name="Singh A."/>
            <person name="Wilkins M.J."/>
            <person name="Karaoz U."/>
            <person name="Brodie E.L."/>
            <person name="Williams K.H."/>
            <person name="Hubbard S.S."/>
            <person name="Banfield J.F."/>
        </authorList>
    </citation>
    <scope>NUCLEOTIDE SEQUENCE [LARGE SCALE GENOMIC DNA]</scope>
</reference>
<evidence type="ECO:0000256" key="2">
    <source>
        <dbReference type="ARBA" id="ARBA00005464"/>
    </source>
</evidence>
<protein>
    <recommendedName>
        <fullName evidence="4 9">Trigger factor</fullName>
        <shortName evidence="9">TF</shortName>
        <ecNumber evidence="3 9">5.2.1.8</ecNumber>
    </recommendedName>
    <alternativeName>
        <fullName evidence="8 9">PPIase</fullName>
    </alternativeName>
</protein>
<comment type="function">
    <text evidence="9">Involved in protein export. Acts as a chaperone by maintaining the newly synthesized protein in an open conformation. Functions as a peptidyl-prolyl cis-trans isomerase.</text>
</comment>
<comment type="domain">
    <text evidence="9">Consists of 3 domains; the N-terminus binds the ribosome, the middle domain has PPIase activity, while the C-terminus has intrinsic chaperone activity on its own.</text>
</comment>
<dbReference type="EC" id="5.2.1.8" evidence="3 9"/>
<dbReference type="InterPro" id="IPR001179">
    <property type="entry name" value="PPIase_FKBP_dom"/>
</dbReference>
<dbReference type="InterPro" id="IPR008881">
    <property type="entry name" value="Trigger_fac_ribosome-bd_bac"/>
</dbReference>
<dbReference type="GO" id="GO:0051301">
    <property type="term" value="P:cell division"/>
    <property type="evidence" value="ECO:0007669"/>
    <property type="project" value="UniProtKB-KW"/>
</dbReference>
<comment type="caution">
    <text evidence="13">The sequence shown here is derived from an EMBL/GenBank/DDBJ whole genome shotgun (WGS) entry which is preliminary data.</text>
</comment>
<dbReference type="AlphaFoldDB" id="A0A1F5RXV8"/>
<dbReference type="GO" id="GO:0003755">
    <property type="term" value="F:peptidyl-prolyl cis-trans isomerase activity"/>
    <property type="evidence" value="ECO:0007669"/>
    <property type="project" value="UniProtKB-UniRule"/>
</dbReference>
<dbReference type="Pfam" id="PF05698">
    <property type="entry name" value="Trigger_C"/>
    <property type="match status" value="1"/>
</dbReference>
<dbReference type="InterPro" id="IPR005215">
    <property type="entry name" value="Trig_fac"/>
</dbReference>
<accession>A0A1F5RXV8</accession>
<evidence type="ECO:0000256" key="1">
    <source>
        <dbReference type="ARBA" id="ARBA00000971"/>
    </source>
</evidence>
<dbReference type="PIRSF" id="PIRSF003095">
    <property type="entry name" value="Trigger_factor"/>
    <property type="match status" value="1"/>
</dbReference>
<keyword evidence="9" id="KW-0963">Cytoplasm</keyword>
<dbReference type="PANTHER" id="PTHR30560">
    <property type="entry name" value="TRIGGER FACTOR CHAPERONE AND PEPTIDYL-PROLYL CIS/TRANS ISOMERASE"/>
    <property type="match status" value="1"/>
</dbReference>
<evidence type="ECO:0000256" key="4">
    <source>
        <dbReference type="ARBA" id="ARBA00016902"/>
    </source>
</evidence>
<name>A0A1F5RXV8_9BACT</name>
<dbReference type="SUPFAM" id="SSF54534">
    <property type="entry name" value="FKBP-like"/>
    <property type="match status" value="1"/>
</dbReference>
<dbReference type="NCBIfam" id="TIGR00115">
    <property type="entry name" value="tig"/>
    <property type="match status" value="1"/>
</dbReference>
<dbReference type="PANTHER" id="PTHR30560:SF3">
    <property type="entry name" value="TRIGGER FACTOR-LIKE PROTEIN TIG, CHLOROPLASTIC"/>
    <property type="match status" value="1"/>
</dbReference>
<dbReference type="GO" id="GO:0005737">
    <property type="term" value="C:cytoplasm"/>
    <property type="evidence" value="ECO:0007669"/>
    <property type="project" value="UniProtKB-SubCell"/>
</dbReference>
<evidence type="ECO:0000313" key="14">
    <source>
        <dbReference type="Proteomes" id="UP000178682"/>
    </source>
</evidence>
<dbReference type="Gene3D" id="3.30.70.1050">
    <property type="entry name" value="Trigger factor ribosome-binding domain"/>
    <property type="match status" value="1"/>
</dbReference>
<dbReference type="GO" id="GO:0044183">
    <property type="term" value="F:protein folding chaperone"/>
    <property type="evidence" value="ECO:0007669"/>
    <property type="project" value="TreeGrafter"/>
</dbReference>
<sequence length="447" mass="50921">MKTNNPAIYGWVNEKSMNIQKQNTGQELELAVELSAEEMKPHVGQACKKISEETKVEGFRPGHAPYEILKQKVSEIYIMEEAANIAIQKTAGDIIKKNLDKEEIVGRPEIRLTKVAADNPLEFKIILALAPEIKLGKYKELDINVETRYIASLQNDVEKVLRDLQAMRAKEVIAEREIKDGDKALVGIQMFLDNVPIEGGQTQNTAVIIGADYIIPGFDKNLVGAKKGDTREFKLPYPKDHYQKNLAGKLVEFKVAIKEVYGRELPEINDEFATNLGGKNLAAVKKQIQENLEAEAKQKAEQKVILEIFDKLLASSTFSHLPEQLVHNEAHSMVHELRHNIEEQGGKFADYLTHLKKSEEDLEKEFMPEAEKRLKVSFIIAEVVKAEKIEVTDEEFKKELDERLKVYEGKPETQKQAGSEEFKYYVRYNLLNQKVMEKLKEWNVAST</sequence>
<dbReference type="SUPFAM" id="SSF102735">
    <property type="entry name" value="Trigger factor ribosome-binding domain"/>
    <property type="match status" value="1"/>
</dbReference>
<dbReference type="InterPro" id="IPR027304">
    <property type="entry name" value="Trigger_fact/SurA_dom_sf"/>
</dbReference>
<keyword evidence="9" id="KW-0132">Cell division</keyword>
<dbReference type="Pfam" id="PF05697">
    <property type="entry name" value="Trigger_N"/>
    <property type="match status" value="1"/>
</dbReference>
<dbReference type="Proteomes" id="UP000178682">
    <property type="component" value="Unassembled WGS sequence"/>
</dbReference>
<comment type="subcellular location">
    <subcellularLocation>
        <location evidence="9">Cytoplasm</location>
    </subcellularLocation>
    <text evidence="9">About half TF is bound to the ribosome near the polypeptide exit tunnel while the other half is free in the cytoplasm.</text>
</comment>
<feature type="domain" description="Trigger factor ribosome-binding bacterial" evidence="11">
    <location>
        <begin position="17"/>
        <end position="162"/>
    </location>
</feature>
<feature type="domain" description="PPIase FKBP-type" evidence="10">
    <location>
        <begin position="176"/>
        <end position="256"/>
    </location>
</feature>
<evidence type="ECO:0000259" key="10">
    <source>
        <dbReference type="Pfam" id="PF00254"/>
    </source>
</evidence>
<organism evidence="13 14">
    <name type="scientific">Candidatus Falkowbacteria bacterium RIFCSPLOWO2_12_FULL_45_10</name>
    <dbReference type="NCBI Taxonomy" id="1797990"/>
    <lineage>
        <taxon>Bacteria</taxon>
        <taxon>Candidatus Falkowiibacteriota</taxon>
    </lineage>
</organism>
<evidence type="ECO:0000313" key="13">
    <source>
        <dbReference type="EMBL" id="OGF19269.1"/>
    </source>
</evidence>
<feature type="domain" description="Trigger factor C-terminal" evidence="12">
    <location>
        <begin position="281"/>
        <end position="441"/>
    </location>
</feature>
<evidence type="ECO:0000256" key="8">
    <source>
        <dbReference type="ARBA" id="ARBA00029986"/>
    </source>
</evidence>
<evidence type="ECO:0000259" key="11">
    <source>
        <dbReference type="Pfam" id="PF05697"/>
    </source>
</evidence>
<dbReference type="GO" id="GO:0043022">
    <property type="term" value="F:ribosome binding"/>
    <property type="evidence" value="ECO:0007669"/>
    <property type="project" value="TreeGrafter"/>
</dbReference>
<comment type="catalytic activity">
    <reaction evidence="1 9">
        <text>[protein]-peptidylproline (omega=180) = [protein]-peptidylproline (omega=0)</text>
        <dbReference type="Rhea" id="RHEA:16237"/>
        <dbReference type="Rhea" id="RHEA-COMP:10747"/>
        <dbReference type="Rhea" id="RHEA-COMP:10748"/>
        <dbReference type="ChEBI" id="CHEBI:83833"/>
        <dbReference type="ChEBI" id="CHEBI:83834"/>
        <dbReference type="EC" id="5.2.1.8"/>
    </reaction>
</comment>
<dbReference type="SUPFAM" id="SSF109998">
    <property type="entry name" value="Triger factor/SurA peptide-binding domain-like"/>
    <property type="match status" value="1"/>
</dbReference>
<dbReference type="GO" id="GO:0043335">
    <property type="term" value="P:protein unfolding"/>
    <property type="evidence" value="ECO:0007669"/>
    <property type="project" value="TreeGrafter"/>
</dbReference>
<keyword evidence="5 9" id="KW-0697">Rotamase</keyword>
<keyword evidence="7 9" id="KW-0413">Isomerase</keyword>
<gene>
    <name evidence="9" type="primary">tig</name>
    <name evidence="13" type="ORF">A3G56_02795</name>
</gene>
<dbReference type="EMBL" id="MFFX01000025">
    <property type="protein sequence ID" value="OGF19269.1"/>
    <property type="molecule type" value="Genomic_DNA"/>
</dbReference>
<proteinExistence type="inferred from homology"/>